<evidence type="ECO:0000256" key="5">
    <source>
        <dbReference type="ARBA" id="ARBA00023136"/>
    </source>
</evidence>
<keyword evidence="5 7" id="KW-0472">Membrane</keyword>
<reference evidence="9" key="1">
    <citation type="journal article" date="2013" name="Genome Announc.">
        <title>Whole-Genome Sequencing of Lactobacillus shenzhenensis Strain LY-73T.</title>
        <authorList>
            <person name="Lin Z."/>
            <person name="Liu Z."/>
            <person name="Yang R."/>
            <person name="Zou Y."/>
            <person name="Wan D."/>
            <person name="Chen J."/>
            <person name="Guo M."/>
            <person name="Zhao J."/>
            <person name="Fang C."/>
            <person name="Yang R."/>
            <person name="Liu F."/>
        </authorList>
    </citation>
    <scope>NUCLEOTIDE SEQUENCE [LARGE SCALE GENOMIC DNA]</scope>
    <source>
        <strain evidence="9">LY-73</strain>
    </source>
</reference>
<dbReference type="PANTHER" id="PTHR32196:SF63">
    <property type="entry name" value="INNER MEMBRANE ABC TRANSPORTER PERMEASE PROTEIN YJFF"/>
    <property type="match status" value="1"/>
</dbReference>
<sequence length="345" mass="36943">MLAKLRIKNTALAAAVGIFAILFIAGSVMYPNFLSLRVLLNLLINNAYMIVLAGGVCFTILTGGIDLSIGAVVAMTSMIAASLLRSGMNAYLVIAICLLTGVVFGTVQGLLIQYFGLHPWIVTLAGMFFARGACYLISVEAIPIKNQAFYNISQFKLYLGPGRFISLNVIVALVFLALCLYLAKFTKFGRTTYALGGNRQSALLMGLPVARTKILVYTFSGFSATLSGLMFTLYTLSGYGLNANGAEMDAIAACVIGGVSLYGGIGSLFGPFIGVLVAGVIRTMVDFQGTLSSWWTKIFVGTLMLFCIVLQAVIVEREKARKADAQQKKRKKKEPAPAELAEAKS</sequence>
<evidence type="ECO:0000256" key="3">
    <source>
        <dbReference type="ARBA" id="ARBA00022692"/>
    </source>
</evidence>
<dbReference type="RefSeq" id="WP_022530416.1">
    <property type="nucleotide sequence ID" value="NZ_KI271600.1"/>
</dbReference>
<gene>
    <name evidence="8" type="primary">xylH</name>
    <name evidence="8" type="ORF">L248_1084</name>
</gene>
<organism evidence="8 9">
    <name type="scientific">Schleiferilactobacillus shenzhenensis LY-73</name>
    <dbReference type="NCBI Taxonomy" id="1231336"/>
    <lineage>
        <taxon>Bacteria</taxon>
        <taxon>Bacillati</taxon>
        <taxon>Bacillota</taxon>
        <taxon>Bacilli</taxon>
        <taxon>Lactobacillales</taxon>
        <taxon>Lactobacillaceae</taxon>
        <taxon>Schleiferilactobacillus</taxon>
    </lineage>
</organism>
<accession>U4THS3</accession>
<dbReference type="GO" id="GO:0022857">
    <property type="term" value="F:transmembrane transporter activity"/>
    <property type="evidence" value="ECO:0007669"/>
    <property type="project" value="InterPro"/>
</dbReference>
<dbReference type="InterPro" id="IPR001851">
    <property type="entry name" value="ABC_transp_permease"/>
</dbReference>
<dbReference type="HOGENOM" id="CLU_028880_3_3_9"/>
<feature type="transmembrane region" description="Helical" evidence="7">
    <location>
        <begin position="120"/>
        <end position="143"/>
    </location>
</feature>
<evidence type="ECO:0000256" key="6">
    <source>
        <dbReference type="SAM" id="MobiDB-lite"/>
    </source>
</evidence>
<keyword evidence="9" id="KW-1185">Reference proteome</keyword>
<feature type="transmembrane region" description="Helical" evidence="7">
    <location>
        <begin position="248"/>
        <end position="281"/>
    </location>
</feature>
<dbReference type="EMBL" id="KI271600">
    <property type="protein sequence ID" value="ERL64316.1"/>
    <property type="molecule type" value="Genomic_DNA"/>
</dbReference>
<proteinExistence type="predicted"/>
<evidence type="ECO:0000313" key="8">
    <source>
        <dbReference type="EMBL" id="ERL64316.1"/>
    </source>
</evidence>
<evidence type="ECO:0000256" key="4">
    <source>
        <dbReference type="ARBA" id="ARBA00022989"/>
    </source>
</evidence>
<dbReference type="GO" id="GO:0005886">
    <property type="term" value="C:plasma membrane"/>
    <property type="evidence" value="ECO:0007669"/>
    <property type="project" value="UniProtKB-SubCell"/>
</dbReference>
<evidence type="ECO:0000256" key="7">
    <source>
        <dbReference type="SAM" id="Phobius"/>
    </source>
</evidence>
<dbReference type="CDD" id="cd06579">
    <property type="entry name" value="TM_PBP1_transp_AraH_like"/>
    <property type="match status" value="1"/>
</dbReference>
<name>U4THS3_9LACO</name>
<dbReference type="STRING" id="1231336.L248_1084"/>
<feature type="transmembrane region" description="Helical" evidence="7">
    <location>
        <begin position="293"/>
        <end position="315"/>
    </location>
</feature>
<dbReference type="AlphaFoldDB" id="U4THS3"/>
<dbReference type="NCBIfam" id="NF008630">
    <property type="entry name" value="PRK11618.1"/>
    <property type="match status" value="1"/>
</dbReference>
<dbReference type="Pfam" id="PF02653">
    <property type="entry name" value="BPD_transp_2"/>
    <property type="match status" value="1"/>
</dbReference>
<dbReference type="eggNOG" id="COG1172">
    <property type="taxonomic scope" value="Bacteria"/>
</dbReference>
<feature type="transmembrane region" description="Helical" evidence="7">
    <location>
        <begin position="91"/>
        <end position="114"/>
    </location>
</feature>
<evidence type="ECO:0000256" key="2">
    <source>
        <dbReference type="ARBA" id="ARBA00022475"/>
    </source>
</evidence>
<keyword evidence="3 7" id="KW-0812">Transmembrane</keyword>
<feature type="transmembrane region" description="Helical" evidence="7">
    <location>
        <begin position="164"/>
        <end position="183"/>
    </location>
</feature>
<feature type="transmembrane region" description="Helical" evidence="7">
    <location>
        <begin position="42"/>
        <end position="61"/>
    </location>
</feature>
<feature type="transmembrane region" description="Helical" evidence="7">
    <location>
        <begin position="214"/>
        <end position="236"/>
    </location>
</feature>
<dbReference type="OrthoDB" id="9813906at2"/>
<feature type="transmembrane region" description="Helical" evidence="7">
    <location>
        <begin position="12"/>
        <end position="30"/>
    </location>
</feature>
<comment type="subcellular location">
    <subcellularLocation>
        <location evidence="1">Cell membrane</location>
        <topology evidence="1">Multi-pass membrane protein</topology>
    </subcellularLocation>
</comment>
<keyword evidence="4 7" id="KW-1133">Transmembrane helix</keyword>
<feature type="region of interest" description="Disordered" evidence="6">
    <location>
        <begin position="322"/>
        <end position="345"/>
    </location>
</feature>
<keyword evidence="2" id="KW-1003">Cell membrane</keyword>
<dbReference type="PANTHER" id="PTHR32196">
    <property type="entry name" value="ABC TRANSPORTER PERMEASE PROTEIN YPHD-RELATED-RELATED"/>
    <property type="match status" value="1"/>
</dbReference>
<evidence type="ECO:0000313" key="9">
    <source>
        <dbReference type="Proteomes" id="UP000030647"/>
    </source>
</evidence>
<protein>
    <submittedName>
        <fullName evidence="8">XylH</fullName>
    </submittedName>
</protein>
<dbReference type="Proteomes" id="UP000030647">
    <property type="component" value="Unassembled WGS sequence"/>
</dbReference>
<evidence type="ECO:0000256" key="1">
    <source>
        <dbReference type="ARBA" id="ARBA00004651"/>
    </source>
</evidence>